<accession>A0ABT6CH24</accession>
<dbReference type="Proteomes" id="UP001222770">
    <property type="component" value="Unassembled WGS sequence"/>
</dbReference>
<keyword evidence="1" id="KW-0472">Membrane</keyword>
<keyword evidence="1" id="KW-0812">Transmembrane</keyword>
<organism evidence="2 3">
    <name type="scientific">Novosphingobium cyanobacteriorum</name>
    <dbReference type="NCBI Taxonomy" id="3024215"/>
    <lineage>
        <taxon>Bacteria</taxon>
        <taxon>Pseudomonadati</taxon>
        <taxon>Pseudomonadota</taxon>
        <taxon>Alphaproteobacteria</taxon>
        <taxon>Sphingomonadales</taxon>
        <taxon>Sphingomonadaceae</taxon>
        <taxon>Novosphingobium</taxon>
    </lineage>
</organism>
<keyword evidence="3" id="KW-1185">Reference proteome</keyword>
<reference evidence="2 3" key="1">
    <citation type="submission" date="2023-03" db="EMBL/GenBank/DDBJ databases">
        <title>Novosphingobium cyanobacteriorum sp. nov., isolated from a eutrophic reservoir during the Microcystis bloom period.</title>
        <authorList>
            <person name="Kang M."/>
            <person name="Le V."/>
            <person name="Ko S.-R."/>
            <person name="Lee S.-A."/>
            <person name="Ahn C.-Y."/>
        </authorList>
    </citation>
    <scope>NUCLEOTIDE SEQUENCE [LARGE SCALE GENOMIC DNA]</scope>
    <source>
        <strain evidence="2 3">HBC54</strain>
    </source>
</reference>
<evidence type="ECO:0000313" key="2">
    <source>
        <dbReference type="EMBL" id="MDF8333230.1"/>
    </source>
</evidence>
<keyword evidence="1" id="KW-1133">Transmembrane helix</keyword>
<protein>
    <recommendedName>
        <fullName evidence="4">DUF4129 domain-containing protein</fullName>
    </recommendedName>
</protein>
<evidence type="ECO:0000313" key="3">
    <source>
        <dbReference type="Proteomes" id="UP001222770"/>
    </source>
</evidence>
<dbReference type="RefSeq" id="WP_277276701.1">
    <property type="nucleotide sequence ID" value="NZ_JAROCY010000006.1"/>
</dbReference>
<name>A0ABT6CH24_9SPHN</name>
<proteinExistence type="predicted"/>
<sequence length="232" mass="25096">MAAPAGSAGTEAADHAWRAARAMGDIQYAPVTPKVAPKSEPPEWLISLLRAIGKVLEPIGRFLGSSWGVVEVLLLILAVAGVAWIAWTLLWPLWRDRRPATATAPPGWVPAREAAIALLEDADRLAAEGRYGEAAHLLLQRSVHQISTARPDWLTPSSTAREIATIRELPWAAKRAFAVIAGEVERSLFALHGLTTEDWTRARTAYAEFALADLAKSDRPTDPPLPTRAVPA</sequence>
<dbReference type="EMBL" id="JAROCY010000006">
    <property type="protein sequence ID" value="MDF8333230.1"/>
    <property type="molecule type" value="Genomic_DNA"/>
</dbReference>
<evidence type="ECO:0000256" key="1">
    <source>
        <dbReference type="SAM" id="Phobius"/>
    </source>
</evidence>
<gene>
    <name evidence="2" type="ORF">POM99_08465</name>
</gene>
<feature type="transmembrane region" description="Helical" evidence="1">
    <location>
        <begin position="72"/>
        <end position="94"/>
    </location>
</feature>
<evidence type="ECO:0008006" key="4">
    <source>
        <dbReference type="Google" id="ProtNLM"/>
    </source>
</evidence>
<comment type="caution">
    <text evidence="2">The sequence shown here is derived from an EMBL/GenBank/DDBJ whole genome shotgun (WGS) entry which is preliminary data.</text>
</comment>